<feature type="region of interest" description="Disordered" evidence="1">
    <location>
        <begin position="74"/>
        <end position="93"/>
    </location>
</feature>
<evidence type="ECO:0000256" key="1">
    <source>
        <dbReference type="SAM" id="MobiDB-lite"/>
    </source>
</evidence>
<reference evidence="2 3" key="1">
    <citation type="submission" date="2021-03" db="EMBL/GenBank/DDBJ databases">
        <title>Fibrella sp. HMF5405 genome sequencing and assembly.</title>
        <authorList>
            <person name="Kang H."/>
            <person name="Kim H."/>
            <person name="Bae S."/>
            <person name="Joh K."/>
        </authorList>
    </citation>
    <scope>NUCLEOTIDE SEQUENCE [LARGE SCALE GENOMIC DNA]</scope>
    <source>
        <strain evidence="2 3">HMF5405</strain>
    </source>
</reference>
<comment type="caution">
    <text evidence="2">The sequence shown here is derived from an EMBL/GenBank/DDBJ whole genome shotgun (WGS) entry which is preliminary data.</text>
</comment>
<evidence type="ECO:0000313" key="2">
    <source>
        <dbReference type="EMBL" id="MBO0950898.1"/>
    </source>
</evidence>
<organism evidence="2 3">
    <name type="scientific">Fibrella forsythiae</name>
    <dbReference type="NCBI Taxonomy" id="2817061"/>
    <lineage>
        <taxon>Bacteria</taxon>
        <taxon>Pseudomonadati</taxon>
        <taxon>Bacteroidota</taxon>
        <taxon>Cytophagia</taxon>
        <taxon>Cytophagales</taxon>
        <taxon>Spirosomataceae</taxon>
        <taxon>Fibrella</taxon>
    </lineage>
</organism>
<protein>
    <submittedName>
        <fullName evidence="2">Uncharacterized protein</fullName>
    </submittedName>
</protein>
<sequence length="155" mass="17669">MVKIRICSEDPHEIEDVTSLFESLFPDMRFTAARLGGNPKYADDPKYFSYGEPRVHNKKPIPINFKLIGKKLTNTPAPVAKPSQPKAKKPAHKPVTKFAIPDWQRVLGLDNATKLSWTKCRIRYRELTSGEISQTTRNKYVEAMEAAARHFKISL</sequence>
<evidence type="ECO:0000313" key="3">
    <source>
        <dbReference type="Proteomes" id="UP000664628"/>
    </source>
</evidence>
<keyword evidence="3" id="KW-1185">Reference proteome</keyword>
<name>A0ABS3JLM1_9BACT</name>
<dbReference type="RefSeq" id="WP_207330840.1">
    <property type="nucleotide sequence ID" value="NZ_JAFMYW010000006.1"/>
</dbReference>
<proteinExistence type="predicted"/>
<feature type="compositionally biased region" description="Low complexity" evidence="1">
    <location>
        <begin position="76"/>
        <end position="85"/>
    </location>
</feature>
<dbReference type="EMBL" id="JAFMYW010000006">
    <property type="protein sequence ID" value="MBO0950898.1"/>
    <property type="molecule type" value="Genomic_DNA"/>
</dbReference>
<gene>
    <name evidence="2" type="ORF">J2I46_20065</name>
</gene>
<accession>A0ABS3JLM1</accession>
<dbReference type="Proteomes" id="UP000664628">
    <property type="component" value="Unassembled WGS sequence"/>
</dbReference>